<evidence type="ECO:0000256" key="9">
    <source>
        <dbReference type="PIRNR" id="PIRNR000956"/>
    </source>
</evidence>
<dbReference type="Pfam" id="PF00387">
    <property type="entry name" value="PI-PLC-Y"/>
    <property type="match status" value="1"/>
</dbReference>
<evidence type="ECO:0000256" key="3">
    <source>
        <dbReference type="ARBA" id="ARBA00022553"/>
    </source>
</evidence>
<dbReference type="InterPro" id="IPR035892">
    <property type="entry name" value="C2_domain_sf"/>
</dbReference>
<feature type="compositionally biased region" description="Polar residues" evidence="14">
    <location>
        <begin position="851"/>
        <end position="899"/>
    </location>
</feature>
<dbReference type="InterPro" id="IPR001711">
    <property type="entry name" value="PLipase_C_Pinositol-sp_Y"/>
</dbReference>
<keyword evidence="7 9" id="KW-0443">Lipid metabolism</keyword>
<feature type="domain" description="C2" evidence="15">
    <location>
        <begin position="657"/>
        <end position="786"/>
    </location>
</feature>
<dbReference type="GO" id="GO:0046488">
    <property type="term" value="P:phosphatidylinositol metabolic process"/>
    <property type="evidence" value="ECO:0007669"/>
    <property type="project" value="TreeGrafter"/>
</dbReference>
<keyword evidence="18" id="KW-1185">Reference proteome</keyword>
<dbReference type="InterPro" id="IPR042531">
    <property type="entry name" value="PLC-beta_C_sf"/>
</dbReference>
<evidence type="ECO:0000313" key="18">
    <source>
        <dbReference type="Proteomes" id="UP000762676"/>
    </source>
</evidence>
<feature type="compositionally biased region" description="Acidic residues" evidence="14">
    <location>
        <begin position="1250"/>
        <end position="1263"/>
    </location>
</feature>
<dbReference type="PRINTS" id="PR00390">
    <property type="entry name" value="PHPHLIPASEC"/>
</dbReference>
<feature type="compositionally biased region" description="Low complexity" evidence="14">
    <location>
        <begin position="409"/>
        <end position="439"/>
    </location>
</feature>
<dbReference type="PROSITE" id="PS50007">
    <property type="entry name" value="PIPLC_X_DOMAIN"/>
    <property type="match status" value="1"/>
</dbReference>
<feature type="compositionally biased region" description="Low complexity" evidence="14">
    <location>
        <begin position="939"/>
        <end position="951"/>
    </location>
</feature>
<sequence length="1370" mass="153207">MLVEKFTGLKSRLDMLVEKYTGLKNWLDMLVEKFTGLKNLDILVENIVKNLATNRDDRKKVEKALDSMGFHAGRTEALAANKFTFDNFFSFYRHLVGRSEVDKIFDELGAKKKPYLTKEQFCDFLNKQQRDPRLNEILYPNYTLAQADALIHRFEPRSSMAQKGHLSQDGFLKFLMSEDNNLIPPDKLDMSEDMDQPLAHYFINSSHNTYLTGHQFTGKSAVEMYHQVLLSGCRCIELDCWDGKDSDLEPVITHGYTMCTEVLFKDVIEAIAQSAFKTSDYPVILSFENHCNPRQQAKMANYCRTIFGDMLLIDPLSSHPLKQDVPLPSPNQLKKKIIVKNKKKHFHRAQNMSKRLRQKQSGGTGPDGLPKPRLSEVEEGVEMVTPSSPAPSNSAAPPESPTNGSATDPLLPLTPSETLGTSPPSGSPSSSPAATTRSSPAPPEQPAPKSPNRIALEKNLSICSEGTETTELSSKEGDDNFDSDSDSSDSDEDEDTMTEEEKERIKKKQKKVLTEEEKKRRQKMKRDKGTAGKEASAAMEMSLLVNYIQPVHFHTFEASEKRKRSYEITSFVETQGTSLLKEFPVEFVNYNKRQMSRIYPRGTRVDSSNFMPQVFWNAGCQLVALNFQTLDLAMQVNLGIFEYNGRTGYILKPDFMRRPDRHFDPFAESTVDGIIAGTVSVKIISGQLLSDKKVGTYVEVDMYGLPTDTVRKKFRTKTVPNNGINPVYNESPFVFKKVVLPNLAIVRIGVYEDQSRSLIGHRVLPVEGLRPGYRHIPLRNESNQPLLTATLFVHIVVKDYVPDALAEYANALYNPIAYQLSLVEKHTQQLEILTQDFEEEVTAEERDPSTLKLSISQNNGETNGTDTGSSAAPGSLTTSASGLSDVGTNRRQNSVTSRGAVSMSPLPHSDSASGFQSRPGGFSRGGSINHIPVSKQESSHSANSAGSSNSSVPPPMTRMQSGLLGQENGLQVPSVLQTTKLSDTSILTPTPLSELKNQKAFLKCVAKRDKELENVRRKAERARESLEVQQQIAVDKLMSSQIKTRSSMDKHHSKILKKLAKEGKATDQKQNQLKGELQELLTIQDLKHREMKASHAKALLVLCKEHFQMELDVEARHHESMYDVLHTIMEADHASHVKMLNGIHDSEVTELMKKMDVQNRDHMKMLCKKHKDKQELSRIKREVEREHVSTVVTERNKLKDILDKRQGELETRLADIKKEFKKEREEVLKAFKSNFEENMRQLEEELAGQLDDDDLNDDNENNEDGSTPSVKTPQISVNENTSPNGNSSPSKMVNSSSSYSTNSAASSSDKPASPGPHTTVISVTGPGKGIENGDVKLEVDGEEGKTDCKKDAEEMPEEGKVNSQEQLTTM</sequence>
<dbReference type="Pfam" id="PF00168">
    <property type="entry name" value="C2"/>
    <property type="match status" value="1"/>
</dbReference>
<feature type="region of interest" description="Disordered" evidence="14">
    <location>
        <begin position="466"/>
        <end position="535"/>
    </location>
</feature>
<feature type="compositionally biased region" description="Low complexity" evidence="14">
    <location>
        <begin position="386"/>
        <end position="397"/>
    </location>
</feature>
<dbReference type="Pfam" id="PF09279">
    <property type="entry name" value="EF-hand_like"/>
    <property type="match status" value="1"/>
</dbReference>
<dbReference type="CDD" id="cd00275">
    <property type="entry name" value="C2_PLC_like"/>
    <property type="match status" value="1"/>
</dbReference>
<dbReference type="Pfam" id="PF00388">
    <property type="entry name" value="PI-PLC-X"/>
    <property type="match status" value="1"/>
</dbReference>
<comment type="catalytic activity">
    <reaction evidence="9 12">
        <text>a 1,2-diacyl-sn-glycero-3-phospho-(1D-myo-inositol-4,5-bisphosphate) + H2O = 1D-myo-inositol 1,4,5-trisphosphate + a 1,2-diacyl-sn-glycerol + H(+)</text>
        <dbReference type="Rhea" id="RHEA:33179"/>
        <dbReference type="ChEBI" id="CHEBI:15377"/>
        <dbReference type="ChEBI" id="CHEBI:15378"/>
        <dbReference type="ChEBI" id="CHEBI:17815"/>
        <dbReference type="ChEBI" id="CHEBI:58456"/>
        <dbReference type="ChEBI" id="CHEBI:203600"/>
        <dbReference type="EC" id="3.1.4.11"/>
    </reaction>
</comment>
<feature type="active site" evidence="10">
    <location>
        <position position="254"/>
    </location>
</feature>
<keyword evidence="3" id="KW-0597">Phosphoprotein</keyword>
<feature type="binding site" evidence="11">
    <location>
        <position position="237"/>
    </location>
    <ligand>
        <name>Ca(2+)</name>
        <dbReference type="ChEBI" id="CHEBI:29108"/>
    </ligand>
</feature>
<dbReference type="PIRSF" id="PIRSF000956">
    <property type="entry name" value="PLC-beta"/>
    <property type="match status" value="1"/>
</dbReference>
<evidence type="ECO:0000256" key="4">
    <source>
        <dbReference type="ARBA" id="ARBA00022801"/>
    </source>
</evidence>
<feature type="region of interest" description="Disordered" evidence="14">
    <location>
        <begin position="1250"/>
        <end position="1370"/>
    </location>
</feature>
<dbReference type="Gene3D" id="3.20.20.190">
    <property type="entry name" value="Phosphatidylinositol (PI) phosphodiesterase"/>
    <property type="match status" value="2"/>
</dbReference>
<dbReference type="PROSITE" id="PS50004">
    <property type="entry name" value="C2"/>
    <property type="match status" value="1"/>
</dbReference>
<dbReference type="SMART" id="SM00239">
    <property type="entry name" value="C2"/>
    <property type="match status" value="1"/>
</dbReference>
<feature type="compositionally biased region" description="Acidic residues" evidence="14">
    <location>
        <begin position="479"/>
        <end position="498"/>
    </location>
</feature>
<organism evidence="17 18">
    <name type="scientific">Elysia marginata</name>
    <dbReference type="NCBI Taxonomy" id="1093978"/>
    <lineage>
        <taxon>Eukaryota</taxon>
        <taxon>Metazoa</taxon>
        <taxon>Spiralia</taxon>
        <taxon>Lophotrochozoa</taxon>
        <taxon>Mollusca</taxon>
        <taxon>Gastropoda</taxon>
        <taxon>Heterobranchia</taxon>
        <taxon>Euthyneura</taxon>
        <taxon>Panpulmonata</taxon>
        <taxon>Sacoglossa</taxon>
        <taxon>Placobranchoidea</taxon>
        <taxon>Plakobranchidae</taxon>
        <taxon>Elysia</taxon>
    </lineage>
</organism>
<dbReference type="PROSITE" id="PS50008">
    <property type="entry name" value="PIPLC_Y_DOMAIN"/>
    <property type="match status" value="1"/>
</dbReference>
<dbReference type="CDD" id="cd08591">
    <property type="entry name" value="PI-PLCc_beta"/>
    <property type="match status" value="1"/>
</dbReference>
<keyword evidence="6 9" id="KW-0442">Lipid degradation</keyword>
<dbReference type="GO" id="GO:0048015">
    <property type="term" value="P:phosphatidylinositol-mediated signaling"/>
    <property type="evidence" value="ECO:0007669"/>
    <property type="project" value="TreeGrafter"/>
</dbReference>
<dbReference type="GO" id="GO:0007186">
    <property type="term" value="P:G protein-coupled receptor signaling pathway"/>
    <property type="evidence" value="ECO:0007669"/>
    <property type="project" value="TreeGrafter"/>
</dbReference>
<feature type="compositionally biased region" description="Basic and acidic residues" evidence="14">
    <location>
        <begin position="1331"/>
        <end position="1360"/>
    </location>
</feature>
<feature type="binding site" evidence="11">
    <location>
        <position position="208"/>
    </location>
    <ligand>
        <name>Ca(2+)</name>
        <dbReference type="ChEBI" id="CHEBI:29108"/>
    </ligand>
</feature>
<comment type="subcellular location">
    <subcellularLocation>
        <location evidence="1">Cytoplasm</location>
    </subcellularLocation>
</comment>
<evidence type="ECO:0000256" key="6">
    <source>
        <dbReference type="ARBA" id="ARBA00022963"/>
    </source>
</evidence>
<dbReference type="InterPro" id="IPR017946">
    <property type="entry name" value="PLC-like_Pdiesterase_TIM-brl"/>
</dbReference>
<feature type="active site" evidence="10">
    <location>
        <position position="207"/>
    </location>
</feature>
<keyword evidence="4 9" id="KW-0378">Hydrolase</keyword>
<dbReference type="SUPFAM" id="SSF49562">
    <property type="entry name" value="C2 domain (Calcium/lipid-binding domain, CaLB)"/>
    <property type="match status" value="1"/>
</dbReference>
<feature type="compositionally biased region" description="Pro residues" evidence="14">
    <location>
        <begin position="440"/>
        <end position="449"/>
    </location>
</feature>
<dbReference type="SMART" id="SM00148">
    <property type="entry name" value="PLCXc"/>
    <property type="match status" value="1"/>
</dbReference>
<dbReference type="GO" id="GO:0004435">
    <property type="term" value="F:phosphatidylinositol-4,5-bisphosphate phospholipase C activity"/>
    <property type="evidence" value="ECO:0007669"/>
    <property type="project" value="UniProtKB-UniRule"/>
</dbReference>
<dbReference type="GO" id="GO:0005509">
    <property type="term" value="F:calcium ion binding"/>
    <property type="evidence" value="ECO:0007669"/>
    <property type="project" value="UniProtKB-UniRule"/>
</dbReference>
<dbReference type="Pfam" id="PF08703">
    <property type="entry name" value="PLC-beta_C"/>
    <property type="match status" value="1"/>
</dbReference>
<evidence type="ECO:0000256" key="14">
    <source>
        <dbReference type="SAM" id="MobiDB-lite"/>
    </source>
</evidence>
<feature type="domain" description="PI-PLC Y-box" evidence="16">
    <location>
        <begin position="541"/>
        <end position="657"/>
    </location>
</feature>
<keyword evidence="8 9" id="KW-0807">Transducer</keyword>
<dbReference type="Gene3D" id="2.30.29.240">
    <property type="match status" value="1"/>
</dbReference>
<feature type="compositionally biased region" description="Polar residues" evidence="14">
    <location>
        <begin position="1265"/>
        <end position="1285"/>
    </location>
</feature>
<evidence type="ECO:0000256" key="11">
    <source>
        <dbReference type="PIRSR" id="PIRSR000956-2"/>
    </source>
</evidence>
<dbReference type="PANTHER" id="PTHR10336:SF149">
    <property type="entry name" value="1-PHOSPHATIDYLINOSITOL 4,5-BISPHOSPHATE PHOSPHODIESTERASE CLASSES I AND II"/>
    <property type="match status" value="1"/>
</dbReference>
<feature type="coiled-coil region" evidence="13">
    <location>
        <begin position="1005"/>
        <end position="1032"/>
    </location>
</feature>
<feature type="region of interest" description="Disordered" evidence="14">
    <location>
        <begin position="342"/>
        <end position="454"/>
    </location>
</feature>
<dbReference type="InterPro" id="IPR015359">
    <property type="entry name" value="PLC_EF-hand-like"/>
</dbReference>
<proteinExistence type="predicted"/>
<feature type="region of interest" description="Disordered" evidence="14">
    <location>
        <begin position="839"/>
        <end position="962"/>
    </location>
</feature>
<dbReference type="FunFam" id="2.60.40.150:FF:000008">
    <property type="entry name" value="1-phosphatidylinositol 4,5-bisphosphate phosphodiesterase"/>
    <property type="match status" value="1"/>
</dbReference>
<dbReference type="InterPro" id="IPR014815">
    <property type="entry name" value="PLC-beta_C"/>
</dbReference>
<dbReference type="InterPro" id="IPR000909">
    <property type="entry name" value="PLipase_C_PInositol-sp_X_dom"/>
</dbReference>
<evidence type="ECO:0000256" key="2">
    <source>
        <dbReference type="ARBA" id="ARBA00022490"/>
    </source>
</evidence>
<evidence type="ECO:0000256" key="13">
    <source>
        <dbReference type="SAM" id="Coils"/>
    </source>
</evidence>
<keyword evidence="5 11" id="KW-0106">Calcium</keyword>
<keyword evidence="13" id="KW-0175">Coiled coil</keyword>
<evidence type="ECO:0000256" key="10">
    <source>
        <dbReference type="PIRSR" id="PIRSR000956-1"/>
    </source>
</evidence>
<feature type="compositionally biased region" description="Low complexity" evidence="14">
    <location>
        <begin position="1286"/>
        <end position="1316"/>
    </location>
</feature>
<dbReference type="EMBL" id="BMAT01000211">
    <property type="protein sequence ID" value="GFR61768.1"/>
    <property type="molecule type" value="Genomic_DNA"/>
</dbReference>
<feature type="binding site" evidence="11">
    <location>
        <position position="239"/>
    </location>
    <ligand>
        <name>Ca(2+)</name>
        <dbReference type="ChEBI" id="CHEBI:29108"/>
    </ligand>
</feature>
<dbReference type="EC" id="3.1.4.11" evidence="9"/>
<dbReference type="Gene3D" id="1.10.238.10">
    <property type="entry name" value="EF-hand"/>
    <property type="match status" value="1"/>
</dbReference>
<feature type="binding site" evidence="11">
    <location>
        <position position="288"/>
    </location>
    <ligand>
        <name>Ca(2+)</name>
        <dbReference type="ChEBI" id="CHEBI:29108"/>
    </ligand>
</feature>
<accession>A0AAV4ELA5</accession>
<reference evidence="17 18" key="1">
    <citation type="journal article" date="2021" name="Elife">
        <title>Chloroplast acquisition without the gene transfer in kleptoplastic sea slugs, Plakobranchus ocellatus.</title>
        <authorList>
            <person name="Maeda T."/>
            <person name="Takahashi S."/>
            <person name="Yoshida T."/>
            <person name="Shimamura S."/>
            <person name="Takaki Y."/>
            <person name="Nagai Y."/>
            <person name="Toyoda A."/>
            <person name="Suzuki Y."/>
            <person name="Arimoto A."/>
            <person name="Ishii H."/>
            <person name="Satoh N."/>
            <person name="Nishiyama T."/>
            <person name="Hasebe M."/>
            <person name="Maruyama T."/>
            <person name="Minagawa J."/>
            <person name="Obokata J."/>
            <person name="Shigenobu S."/>
        </authorList>
    </citation>
    <scope>NUCLEOTIDE SEQUENCE [LARGE SCALE GENOMIC DNA]</scope>
</reference>
<evidence type="ECO:0000256" key="12">
    <source>
        <dbReference type="RuleBase" id="RU361133"/>
    </source>
</evidence>
<feature type="compositionally biased region" description="Polar residues" evidence="14">
    <location>
        <begin position="1361"/>
        <end position="1370"/>
    </location>
</feature>
<dbReference type="GO" id="GO:0051209">
    <property type="term" value="P:release of sequestered calcium ion into cytosol"/>
    <property type="evidence" value="ECO:0007669"/>
    <property type="project" value="TreeGrafter"/>
</dbReference>
<name>A0AAV4ELA5_9GAST</name>
<dbReference type="InterPro" id="IPR000008">
    <property type="entry name" value="C2_dom"/>
</dbReference>
<dbReference type="PANTHER" id="PTHR10336">
    <property type="entry name" value="PHOSPHOINOSITIDE-SPECIFIC PHOSPHOLIPASE C FAMILY PROTEIN"/>
    <property type="match status" value="1"/>
</dbReference>
<dbReference type="SUPFAM" id="SSF47473">
    <property type="entry name" value="EF-hand"/>
    <property type="match status" value="1"/>
</dbReference>
<dbReference type="InterPro" id="IPR011992">
    <property type="entry name" value="EF-hand-dom_pair"/>
</dbReference>
<evidence type="ECO:0000259" key="15">
    <source>
        <dbReference type="PROSITE" id="PS50004"/>
    </source>
</evidence>
<dbReference type="SUPFAM" id="SSF69989">
    <property type="entry name" value="C-terminal domain of PLC-beta"/>
    <property type="match status" value="1"/>
</dbReference>
<dbReference type="Proteomes" id="UP000762676">
    <property type="component" value="Unassembled WGS sequence"/>
</dbReference>
<dbReference type="InterPro" id="IPR016280">
    <property type="entry name" value="PLC-beta"/>
</dbReference>
<evidence type="ECO:0000256" key="1">
    <source>
        <dbReference type="ARBA" id="ARBA00004496"/>
    </source>
</evidence>
<dbReference type="SMART" id="SM00149">
    <property type="entry name" value="PLCYc"/>
    <property type="match status" value="1"/>
</dbReference>
<dbReference type="FunFam" id="3.20.20.190:FF:000039">
    <property type="entry name" value="Phosphoinositide phospholipase C"/>
    <property type="match status" value="1"/>
</dbReference>
<dbReference type="GO" id="GO:0016042">
    <property type="term" value="P:lipid catabolic process"/>
    <property type="evidence" value="ECO:0007669"/>
    <property type="project" value="UniProtKB-KW"/>
</dbReference>
<evidence type="ECO:0000313" key="17">
    <source>
        <dbReference type="EMBL" id="GFR61768.1"/>
    </source>
</evidence>
<gene>
    <name evidence="17" type="ORF">ElyMa_000112100</name>
</gene>
<dbReference type="GO" id="GO:0005737">
    <property type="term" value="C:cytoplasm"/>
    <property type="evidence" value="ECO:0007669"/>
    <property type="project" value="UniProtKB-SubCell"/>
</dbReference>
<dbReference type="InterPro" id="IPR001192">
    <property type="entry name" value="PI-PLC_fam"/>
</dbReference>
<comment type="caution">
    <text evidence="17">The sequence shown here is derived from an EMBL/GenBank/DDBJ whole genome shotgun (WGS) entry which is preliminary data.</text>
</comment>
<dbReference type="FunFam" id="1.10.238.10:FF:000005">
    <property type="entry name" value="Phosphoinositide phospholipase C"/>
    <property type="match status" value="1"/>
</dbReference>
<evidence type="ECO:0000256" key="8">
    <source>
        <dbReference type="ARBA" id="ARBA00023224"/>
    </source>
</evidence>
<evidence type="ECO:0000259" key="16">
    <source>
        <dbReference type="PROSITE" id="PS50008"/>
    </source>
</evidence>
<feature type="compositionally biased region" description="Basic residues" evidence="14">
    <location>
        <begin position="342"/>
        <end position="358"/>
    </location>
</feature>
<comment type="cofactor">
    <cofactor evidence="11">
        <name>Ca(2+)</name>
        <dbReference type="ChEBI" id="CHEBI:29108"/>
    </cofactor>
    <text evidence="11">Binds 1 Ca(2+) ion per subunit.</text>
</comment>
<evidence type="ECO:0000256" key="7">
    <source>
        <dbReference type="ARBA" id="ARBA00023098"/>
    </source>
</evidence>
<keyword evidence="2" id="KW-0963">Cytoplasm</keyword>
<protein>
    <recommendedName>
        <fullName evidence="9">1-phosphatidylinositol 4,5-bisphosphate phosphodiesterase</fullName>
        <ecNumber evidence="9">3.1.4.11</ecNumber>
    </recommendedName>
</protein>
<dbReference type="Gene3D" id="2.60.40.150">
    <property type="entry name" value="C2 domain"/>
    <property type="match status" value="1"/>
</dbReference>
<dbReference type="SUPFAM" id="SSF51695">
    <property type="entry name" value="PLC-like phosphodiesterases"/>
    <property type="match status" value="1"/>
</dbReference>
<evidence type="ECO:0000256" key="5">
    <source>
        <dbReference type="ARBA" id="ARBA00022837"/>
    </source>
</evidence>
<keyword evidence="11" id="KW-0479">Metal-binding</keyword>
<dbReference type="Gene3D" id="1.20.1230.10">
    <property type="entry name" value="Phospholipase C beta, distal C-terminal domain"/>
    <property type="match status" value="1"/>
</dbReference>